<reference evidence="3 4" key="1">
    <citation type="journal article" date="2018" name="IMA Fungus">
        <title>IMA Genome-F 10: Nine draft genome sequences of Claviceps purpurea s.lat., including C. arundinis, C. humidiphila, and C. cf. spartinae, pseudomolecules for the pitch canker pathogen Fusarium circinatum, draft genome of Davidsoniella eucalypti, Grosmannia galeiformis, Quambalaria eucalypti, and Teratosphaeria destructans.</title>
        <authorList>
            <person name="Wingfield B.D."/>
            <person name="Liu M."/>
            <person name="Nguyen H.D."/>
            <person name="Lane F.A."/>
            <person name="Morgan S.W."/>
            <person name="De Vos L."/>
            <person name="Wilken P.M."/>
            <person name="Duong T.A."/>
            <person name="Aylward J."/>
            <person name="Coetzee M.P."/>
            <person name="Dadej K."/>
            <person name="De Beer Z.W."/>
            <person name="Findlay W."/>
            <person name="Havenga M."/>
            <person name="Kolarik M."/>
            <person name="Menzies J.G."/>
            <person name="Naidoo K."/>
            <person name="Pochopski O."/>
            <person name="Shoukouhi P."/>
            <person name="Santana Q.C."/>
            <person name="Seifert K.A."/>
            <person name="Soal N."/>
            <person name="Steenkamp E.T."/>
            <person name="Tatham C.T."/>
            <person name="van der Nest M.A."/>
            <person name="Wingfield M.J."/>
        </authorList>
    </citation>
    <scope>NUCLEOTIDE SEQUENCE [LARGE SCALE GENOMIC DNA]</scope>
    <source>
        <strain evidence="3">CMW44962</strain>
    </source>
</reference>
<dbReference type="OrthoDB" id="4087970at2759"/>
<comment type="caution">
    <text evidence="3">The sequence shown here is derived from an EMBL/GenBank/DDBJ whole genome shotgun (WGS) entry which is preliminary data.</text>
</comment>
<dbReference type="PANTHER" id="PTHR28219:SF1">
    <property type="entry name" value="UPF0642 PROTEIN YBL028C"/>
    <property type="match status" value="1"/>
</dbReference>
<sequence>MAKSGRASRIKKNNQNLKKKVFGPVENARHERLNAKLMALINQPKAEMEAEHEDTAKEAGAEANAEDETMEVDQATKKPKTGNGFRLERNEKQKRNKANRIQKSTRRKKPRNQILFSKIGKPKSKKR</sequence>
<dbReference type="GO" id="GO:0030687">
    <property type="term" value="C:preribosome, large subunit precursor"/>
    <property type="evidence" value="ECO:0007669"/>
    <property type="project" value="TreeGrafter"/>
</dbReference>
<dbReference type="InterPro" id="IPR019434">
    <property type="entry name" value="DUF2423"/>
</dbReference>
<gene>
    <name evidence="3" type="ORF">Tdes44962_MAKER04707</name>
</gene>
<feature type="compositionally biased region" description="Basic residues" evidence="1">
    <location>
        <begin position="94"/>
        <end position="111"/>
    </location>
</feature>
<keyword evidence="4" id="KW-1185">Reference proteome</keyword>
<dbReference type="PANTHER" id="PTHR28219">
    <property type="entry name" value="UPF0642 PROTEIN YBL028C"/>
    <property type="match status" value="1"/>
</dbReference>
<feature type="compositionally biased region" description="Basic and acidic residues" evidence="1">
    <location>
        <begin position="46"/>
        <end position="60"/>
    </location>
</feature>
<accession>A0A9W7SLL7</accession>
<evidence type="ECO:0000256" key="1">
    <source>
        <dbReference type="SAM" id="MobiDB-lite"/>
    </source>
</evidence>
<name>A0A9W7SLL7_9PEZI</name>
<feature type="region of interest" description="Disordered" evidence="1">
    <location>
        <begin position="1"/>
        <end position="27"/>
    </location>
</feature>
<feature type="domain" description="DUF2423" evidence="2">
    <location>
        <begin position="1"/>
        <end position="44"/>
    </location>
</feature>
<protein>
    <recommendedName>
        <fullName evidence="2">DUF2423 domain-containing protein</fullName>
    </recommendedName>
</protein>
<evidence type="ECO:0000313" key="3">
    <source>
        <dbReference type="EMBL" id="KAH9822738.1"/>
    </source>
</evidence>
<dbReference type="EMBL" id="RIBY02002212">
    <property type="protein sequence ID" value="KAH9822738.1"/>
    <property type="molecule type" value="Genomic_DNA"/>
</dbReference>
<feature type="compositionally biased region" description="Basic residues" evidence="1">
    <location>
        <begin position="1"/>
        <end position="21"/>
    </location>
</feature>
<evidence type="ECO:0000259" key="2">
    <source>
        <dbReference type="Pfam" id="PF10338"/>
    </source>
</evidence>
<dbReference type="Proteomes" id="UP001138500">
    <property type="component" value="Unassembled WGS sequence"/>
</dbReference>
<dbReference type="Pfam" id="PF10338">
    <property type="entry name" value="YBL028C_N"/>
    <property type="match status" value="1"/>
</dbReference>
<feature type="region of interest" description="Disordered" evidence="1">
    <location>
        <begin position="45"/>
        <end position="127"/>
    </location>
</feature>
<organism evidence="3 4">
    <name type="scientific">Teratosphaeria destructans</name>
    <dbReference type="NCBI Taxonomy" id="418781"/>
    <lineage>
        <taxon>Eukaryota</taxon>
        <taxon>Fungi</taxon>
        <taxon>Dikarya</taxon>
        <taxon>Ascomycota</taxon>
        <taxon>Pezizomycotina</taxon>
        <taxon>Dothideomycetes</taxon>
        <taxon>Dothideomycetidae</taxon>
        <taxon>Mycosphaerellales</taxon>
        <taxon>Teratosphaeriaceae</taxon>
        <taxon>Teratosphaeria</taxon>
    </lineage>
</organism>
<evidence type="ECO:0000313" key="4">
    <source>
        <dbReference type="Proteomes" id="UP001138500"/>
    </source>
</evidence>
<reference evidence="3 4" key="2">
    <citation type="journal article" date="2021" name="Curr. Genet.">
        <title>Genetic response to nitrogen starvation in the aggressive Eucalyptus foliar pathogen Teratosphaeria destructans.</title>
        <authorList>
            <person name="Havenga M."/>
            <person name="Wingfield B.D."/>
            <person name="Wingfield M.J."/>
            <person name="Dreyer L.L."/>
            <person name="Roets F."/>
            <person name="Aylward J."/>
        </authorList>
    </citation>
    <scope>NUCLEOTIDE SEQUENCE [LARGE SCALE GENOMIC DNA]</scope>
    <source>
        <strain evidence="3">CMW44962</strain>
    </source>
</reference>
<proteinExistence type="predicted"/>
<dbReference type="AlphaFoldDB" id="A0A9W7SLL7"/>